<feature type="transmembrane region" description="Helical" evidence="1">
    <location>
        <begin position="348"/>
        <end position="367"/>
    </location>
</feature>
<feature type="transmembrane region" description="Helical" evidence="1">
    <location>
        <begin position="37"/>
        <end position="59"/>
    </location>
</feature>
<name>A0ABP9V7E2_9DEIO</name>
<keyword evidence="1" id="KW-1133">Transmembrane helix</keyword>
<keyword evidence="1" id="KW-0472">Membrane</keyword>
<feature type="transmembrane region" description="Helical" evidence="1">
    <location>
        <begin position="426"/>
        <end position="442"/>
    </location>
</feature>
<reference evidence="2 3" key="1">
    <citation type="submission" date="2024-02" db="EMBL/GenBank/DDBJ databases">
        <title>Deinococcus xinjiangensis NBRC 107630.</title>
        <authorList>
            <person name="Ichikawa N."/>
            <person name="Katano-Makiyama Y."/>
            <person name="Hidaka K."/>
        </authorList>
    </citation>
    <scope>NUCLEOTIDE SEQUENCE [LARGE SCALE GENOMIC DNA]</scope>
    <source>
        <strain evidence="2 3">NBRC 107630</strain>
    </source>
</reference>
<protein>
    <recommendedName>
        <fullName evidence="4">Amino acid transporter</fullName>
    </recommendedName>
</protein>
<keyword evidence="1" id="KW-0812">Transmembrane</keyword>
<feature type="transmembrane region" description="Helical" evidence="1">
    <location>
        <begin position="191"/>
        <end position="209"/>
    </location>
</feature>
<evidence type="ECO:0000313" key="3">
    <source>
        <dbReference type="Proteomes" id="UP001458946"/>
    </source>
</evidence>
<sequence length="617" mass="66384">MNASPSDEQHEEHHPWWKVMCLTGLDYFSTLGYQPGIAAVAAGAIAPLATLVLGALPVYRHVATESPKGEGSVRMLEKLLPGWTSKLLVLVLLGFAMTDFIITITLSAADASAHLIENPYLKTILGGWQLPLTMLLVLLLGAVFLKGFKEAIGIAVVLVAAYLLLNGIVIGRGVLEVLHHPEDLARWQDALLHYHGGWTGVALASLIVFPKLALGLSGFETGVSVMPQVEGHADDTPECPAGRIQNTKKLLATAALIMSVLLMTSSFVVTLLVPSDAVQAGGPANGRALAYLAHLLLGEKFGTVYDISTILILWFAGASAMTGLLNLVPKYLPRYGMSPSWAGAIRPLAITFTLIGLLITLVFKANVDAQGGAYATGVLVLMSSAAFAVTVSAVKGKRRSAPFFGLITLVFLYTTVLNVIERPDGIHIASLFILGIILLSLISRISRSTELRVDEVHLDLAAREFVKSSAKFGSLQIIAHRPDILTARDYREKAREARLKIHLPEQDGPVMFLEISVENASDFGGTLDVQGKQVGSHHVMRAKAPAVPNAIAAFLLHIRDMTGIVPDVYFGWDNKGPMENAASFFFFGEGDIAPLTREVLRKAEPNEDRRPLVHVGG</sequence>
<gene>
    <name evidence="2" type="ORF">Dxin01_00277</name>
</gene>
<evidence type="ECO:0000256" key="1">
    <source>
        <dbReference type="SAM" id="Phobius"/>
    </source>
</evidence>
<organism evidence="2 3">
    <name type="scientific">Deinococcus xinjiangensis</name>
    <dbReference type="NCBI Taxonomy" id="457454"/>
    <lineage>
        <taxon>Bacteria</taxon>
        <taxon>Thermotogati</taxon>
        <taxon>Deinococcota</taxon>
        <taxon>Deinococci</taxon>
        <taxon>Deinococcales</taxon>
        <taxon>Deinococcaceae</taxon>
        <taxon>Deinococcus</taxon>
    </lineage>
</organism>
<feature type="transmembrane region" description="Helical" evidence="1">
    <location>
        <begin position="128"/>
        <end position="145"/>
    </location>
</feature>
<evidence type="ECO:0008006" key="4">
    <source>
        <dbReference type="Google" id="ProtNLM"/>
    </source>
</evidence>
<dbReference type="EMBL" id="BAABRN010000002">
    <property type="protein sequence ID" value="GAA5500556.1"/>
    <property type="molecule type" value="Genomic_DNA"/>
</dbReference>
<feature type="transmembrane region" description="Helical" evidence="1">
    <location>
        <begin position="401"/>
        <end position="420"/>
    </location>
</feature>
<accession>A0ABP9V7E2</accession>
<feature type="transmembrane region" description="Helical" evidence="1">
    <location>
        <begin position="250"/>
        <end position="273"/>
    </location>
</feature>
<evidence type="ECO:0000313" key="2">
    <source>
        <dbReference type="EMBL" id="GAA5500556.1"/>
    </source>
</evidence>
<comment type="caution">
    <text evidence="2">The sequence shown here is derived from an EMBL/GenBank/DDBJ whole genome shotgun (WGS) entry which is preliminary data.</text>
</comment>
<proteinExistence type="predicted"/>
<feature type="transmembrane region" description="Helical" evidence="1">
    <location>
        <begin position="307"/>
        <end position="328"/>
    </location>
</feature>
<feature type="transmembrane region" description="Helical" evidence="1">
    <location>
        <begin position="152"/>
        <end position="171"/>
    </location>
</feature>
<feature type="transmembrane region" description="Helical" evidence="1">
    <location>
        <begin position="373"/>
        <end position="394"/>
    </location>
</feature>
<dbReference type="Proteomes" id="UP001458946">
    <property type="component" value="Unassembled WGS sequence"/>
</dbReference>
<keyword evidence="3" id="KW-1185">Reference proteome</keyword>
<feature type="transmembrane region" description="Helical" evidence="1">
    <location>
        <begin position="87"/>
        <end position="108"/>
    </location>
</feature>